<comment type="caution">
    <text evidence="5">The sequence shown here is derived from an EMBL/GenBank/DDBJ whole genome shotgun (WGS) entry which is preliminary data.</text>
</comment>
<dbReference type="InterPro" id="IPR054708">
    <property type="entry name" value="MTPAP-like_central"/>
</dbReference>
<dbReference type="InterPro" id="IPR043519">
    <property type="entry name" value="NT_sf"/>
</dbReference>
<feature type="transmembrane region" description="Helical" evidence="2">
    <location>
        <begin position="208"/>
        <end position="227"/>
    </location>
</feature>
<keyword evidence="2" id="KW-0812">Transmembrane</keyword>
<name>A0AAV5IEA6_9ROSI</name>
<feature type="region of interest" description="Disordered" evidence="1">
    <location>
        <begin position="441"/>
        <end position="464"/>
    </location>
</feature>
<organism evidence="5 6">
    <name type="scientific">Rubroshorea leprosula</name>
    <dbReference type="NCBI Taxonomy" id="152421"/>
    <lineage>
        <taxon>Eukaryota</taxon>
        <taxon>Viridiplantae</taxon>
        <taxon>Streptophyta</taxon>
        <taxon>Embryophyta</taxon>
        <taxon>Tracheophyta</taxon>
        <taxon>Spermatophyta</taxon>
        <taxon>Magnoliopsida</taxon>
        <taxon>eudicotyledons</taxon>
        <taxon>Gunneridae</taxon>
        <taxon>Pentapetalae</taxon>
        <taxon>rosids</taxon>
        <taxon>malvids</taxon>
        <taxon>Malvales</taxon>
        <taxon>Dipterocarpaceae</taxon>
        <taxon>Rubroshorea</taxon>
    </lineage>
</organism>
<dbReference type="PANTHER" id="PTHR45979">
    <property type="entry name" value="PAP/OAS1 SUBSTRATE-BINDING DOMAIN SUPERFAMILY"/>
    <property type="match status" value="1"/>
</dbReference>
<dbReference type="Pfam" id="PF26180">
    <property type="entry name" value="PAP-OAS1"/>
    <property type="match status" value="1"/>
</dbReference>
<keyword evidence="2" id="KW-1133">Transmembrane helix</keyword>
<evidence type="ECO:0000256" key="2">
    <source>
        <dbReference type="SAM" id="Phobius"/>
    </source>
</evidence>
<proteinExistence type="predicted"/>
<feature type="domain" description="PAP/OAS1 substrate-binding-related" evidence="4">
    <location>
        <begin position="180"/>
        <end position="372"/>
    </location>
</feature>
<feature type="compositionally biased region" description="Polar residues" evidence="1">
    <location>
        <begin position="401"/>
        <end position="421"/>
    </location>
</feature>
<dbReference type="PANTHER" id="PTHR45979:SF30">
    <property type="entry name" value="NUCLEOTIDYLTRANSFERASE"/>
    <property type="match status" value="1"/>
</dbReference>
<dbReference type="CDD" id="cd05402">
    <property type="entry name" value="NT_PAP_TUTase"/>
    <property type="match status" value="1"/>
</dbReference>
<reference evidence="5 6" key="1">
    <citation type="journal article" date="2021" name="Commun. Biol.">
        <title>The genome of Shorea leprosula (Dipterocarpaceae) highlights the ecological relevance of drought in aseasonal tropical rainforests.</title>
        <authorList>
            <person name="Ng K.K.S."/>
            <person name="Kobayashi M.J."/>
            <person name="Fawcett J.A."/>
            <person name="Hatakeyama M."/>
            <person name="Paape T."/>
            <person name="Ng C.H."/>
            <person name="Ang C.C."/>
            <person name="Tnah L.H."/>
            <person name="Lee C.T."/>
            <person name="Nishiyama T."/>
            <person name="Sese J."/>
            <person name="O'Brien M.J."/>
            <person name="Copetti D."/>
            <person name="Mohd Noor M.I."/>
            <person name="Ong R.C."/>
            <person name="Putra M."/>
            <person name="Sireger I.Z."/>
            <person name="Indrioko S."/>
            <person name="Kosugi Y."/>
            <person name="Izuno A."/>
            <person name="Isagi Y."/>
            <person name="Lee S.L."/>
            <person name="Shimizu K.K."/>
        </authorList>
    </citation>
    <scope>NUCLEOTIDE SEQUENCE [LARGE SCALE GENOMIC DNA]</scope>
    <source>
        <strain evidence="5">214</strain>
    </source>
</reference>
<dbReference type="AlphaFoldDB" id="A0AAV5IEA6"/>
<dbReference type="SUPFAM" id="SSF81301">
    <property type="entry name" value="Nucleotidyltransferase"/>
    <property type="match status" value="1"/>
</dbReference>
<protein>
    <recommendedName>
        <fullName evidence="7">Polymerase nucleotidyl transferase domain-containing protein</fullName>
    </recommendedName>
</protein>
<evidence type="ECO:0000313" key="5">
    <source>
        <dbReference type="EMBL" id="GKU96679.1"/>
    </source>
</evidence>
<feature type="domain" description="Poly(A) RNA polymerase mitochondrial-like central palm" evidence="3">
    <location>
        <begin position="45"/>
        <end position="169"/>
    </location>
</feature>
<evidence type="ECO:0000313" key="6">
    <source>
        <dbReference type="Proteomes" id="UP001054252"/>
    </source>
</evidence>
<gene>
    <name evidence="5" type="ORF">SLEP1_g9891</name>
</gene>
<dbReference type="SUPFAM" id="SSF81631">
    <property type="entry name" value="PAP/OAS1 substrate-binding domain"/>
    <property type="match status" value="1"/>
</dbReference>
<dbReference type="Gene3D" id="1.10.1410.10">
    <property type="match status" value="1"/>
</dbReference>
<dbReference type="EMBL" id="BPVZ01000010">
    <property type="protein sequence ID" value="GKU96679.1"/>
    <property type="molecule type" value="Genomic_DNA"/>
</dbReference>
<dbReference type="InterPro" id="IPR058920">
    <property type="entry name" value="PAP-OAS1-bd-rel"/>
</dbReference>
<evidence type="ECO:0000259" key="3">
    <source>
        <dbReference type="Pfam" id="PF22600"/>
    </source>
</evidence>
<feature type="compositionally biased region" description="Basic and acidic residues" evidence="1">
    <location>
        <begin position="487"/>
        <end position="508"/>
    </location>
</feature>
<dbReference type="Proteomes" id="UP001054252">
    <property type="component" value="Unassembled WGS sequence"/>
</dbReference>
<feature type="region of interest" description="Disordered" evidence="1">
    <location>
        <begin position="375"/>
        <end position="421"/>
    </location>
</feature>
<keyword evidence="2" id="KW-0472">Membrane</keyword>
<evidence type="ECO:0000256" key="1">
    <source>
        <dbReference type="SAM" id="MobiDB-lite"/>
    </source>
</evidence>
<feature type="compositionally biased region" description="Basic and acidic residues" evidence="1">
    <location>
        <begin position="441"/>
        <end position="455"/>
    </location>
</feature>
<dbReference type="Pfam" id="PF22600">
    <property type="entry name" value="MTPAP-like_central"/>
    <property type="match status" value="1"/>
</dbReference>
<keyword evidence="6" id="KW-1185">Reference proteome</keyword>
<accession>A0AAV5IEA6</accession>
<evidence type="ECO:0008006" key="7">
    <source>
        <dbReference type="Google" id="ProtNLM"/>
    </source>
</evidence>
<feature type="region of interest" description="Disordered" evidence="1">
    <location>
        <begin position="487"/>
        <end position="512"/>
    </location>
</feature>
<dbReference type="InterPro" id="IPR058921">
    <property type="entry name" value="PAP/OAS1-rel"/>
</dbReference>
<dbReference type="Gene3D" id="3.30.460.10">
    <property type="entry name" value="Beta Polymerase, domain 2"/>
    <property type="match status" value="1"/>
</dbReference>
<evidence type="ECO:0000259" key="4">
    <source>
        <dbReference type="Pfam" id="PF26180"/>
    </source>
</evidence>
<sequence length="641" mass="71478">MGEHGGWAQTPSGLLPNGLLPNEEAAWVSRLLDPERLRKAEERTAELIACIEPNRLSEKRRNDVVDYLRRLIKKCFSCEIEVFPYGSVPLKTYLPDGDIDLTVFSKDQNLKKTWASKVLNMLENEKKNENAKFRVTDVQYIPAAVKIIKCVVENIVVDISFNQLDGLSTLWFLYVVDHFINQNHLFKRSIILVKAWCYYESRILGARYGLISTFALETLVLYIFIVFNNSFAGPLEVLYRFLEFYSKFDWDNFCVSLWGPVPIRSLPDVRAEPPLKGGGELLFSNLFLDACCSVYYASLGGQENQGQPFVSKCFNVIDPSCMNSNLGRSVSKGNFCRIRRAFALGAERLATLLHCPKEDLFSEVNKFFKNTWDWHGGGNRPDDPRNDLWGLRSSKPDNQHGSENVRNNSSGKRNDVSSGLGSQAGVMIGSLIVPLEYGKGKGLSEHSSQRDDDSRNWNLPSTMGTGMAERNTGAQPVSLHVLRHQLADKPTSRSDRLAAAESRTDRPWGSHRNYSFPSYQSQNGPVRLNSTHSGSANVAYGRHPVATLNPSGVSSNGPNIPFFVMLYPYDHTPGYGSPAEQLEFGSPGQVSFSGMNETSQLSEGGQSGGVFVEQRFHGGSGQCSSPHATLKGNFDFYCRII</sequence>